<dbReference type="SMART" id="SM00116">
    <property type="entry name" value="CBS"/>
    <property type="match status" value="2"/>
</dbReference>
<dbReference type="SUPFAM" id="SSF54631">
    <property type="entry name" value="CBS-domain pair"/>
    <property type="match status" value="1"/>
</dbReference>
<dbReference type="EMBL" id="KF901052">
    <property type="protein sequence ID" value="AIF16342.1"/>
    <property type="molecule type" value="Genomic_DNA"/>
</dbReference>
<accession>A0A075HPI9</accession>
<evidence type="ECO:0000259" key="3">
    <source>
        <dbReference type="PROSITE" id="PS51371"/>
    </source>
</evidence>
<sequence>MKVLKINELIKKEPITISNHETILDATMKLRDESVGLLVVTEGDKVVGVLSERDIIDAVASRIKLNDKVENISTKNVISVTSHADAIDAAAIMHNNKIRHVIVIDDGYLKGVVSIRDLLGERELLRSLVDSRESWL</sequence>
<keyword evidence="1 2" id="KW-0129">CBS domain</keyword>
<evidence type="ECO:0000256" key="2">
    <source>
        <dbReference type="PROSITE-ProRule" id="PRU00703"/>
    </source>
</evidence>
<dbReference type="InterPro" id="IPR051257">
    <property type="entry name" value="Diverse_CBS-Domain"/>
</dbReference>
<organism evidence="4">
    <name type="scientific">uncultured marine thaumarchaeote KM3_73_F02</name>
    <dbReference type="NCBI Taxonomy" id="1456268"/>
    <lineage>
        <taxon>Archaea</taxon>
        <taxon>Nitrososphaerota</taxon>
        <taxon>environmental samples</taxon>
    </lineage>
</organism>
<dbReference type="Pfam" id="PF00571">
    <property type="entry name" value="CBS"/>
    <property type="match status" value="2"/>
</dbReference>
<dbReference type="InterPro" id="IPR046342">
    <property type="entry name" value="CBS_dom_sf"/>
</dbReference>
<name>A0A075HPI9_9ARCH</name>
<dbReference type="Gene3D" id="3.10.580.10">
    <property type="entry name" value="CBS-domain"/>
    <property type="match status" value="1"/>
</dbReference>
<proteinExistence type="predicted"/>
<dbReference type="AlphaFoldDB" id="A0A075HPI9"/>
<evidence type="ECO:0000256" key="1">
    <source>
        <dbReference type="ARBA" id="ARBA00023122"/>
    </source>
</evidence>
<dbReference type="PROSITE" id="PS51371">
    <property type="entry name" value="CBS"/>
    <property type="match status" value="2"/>
</dbReference>
<feature type="domain" description="CBS" evidence="3">
    <location>
        <begin position="10"/>
        <end position="65"/>
    </location>
</feature>
<dbReference type="InterPro" id="IPR000644">
    <property type="entry name" value="CBS_dom"/>
</dbReference>
<dbReference type="PANTHER" id="PTHR43080:SF2">
    <property type="entry name" value="CBS DOMAIN-CONTAINING PROTEIN"/>
    <property type="match status" value="1"/>
</dbReference>
<evidence type="ECO:0000313" key="4">
    <source>
        <dbReference type="EMBL" id="AIF16342.1"/>
    </source>
</evidence>
<reference evidence="4" key="1">
    <citation type="journal article" date="2014" name="Genome Biol. Evol.">
        <title>Pangenome evidence for extensive interdomain horizontal transfer affecting lineage core and shell genes in uncultured planktonic thaumarchaeota and euryarchaeota.</title>
        <authorList>
            <person name="Deschamps P."/>
            <person name="Zivanovic Y."/>
            <person name="Moreira D."/>
            <person name="Rodriguez-Valera F."/>
            <person name="Lopez-Garcia P."/>
        </authorList>
    </citation>
    <scope>NUCLEOTIDE SEQUENCE</scope>
</reference>
<feature type="domain" description="CBS" evidence="3">
    <location>
        <begin position="72"/>
        <end position="131"/>
    </location>
</feature>
<dbReference type="PANTHER" id="PTHR43080">
    <property type="entry name" value="CBS DOMAIN-CONTAINING PROTEIN CBSX3, MITOCHONDRIAL"/>
    <property type="match status" value="1"/>
</dbReference>
<protein>
    <submittedName>
        <fullName evidence="4">Signal-transduction protein</fullName>
    </submittedName>
</protein>